<dbReference type="RefSeq" id="WP_378250091.1">
    <property type="nucleotide sequence ID" value="NZ_JBHSKF010000015.1"/>
</dbReference>
<protein>
    <recommendedName>
        <fullName evidence="4">Hsp70 protein</fullName>
    </recommendedName>
</protein>
<name>A0ABW0EVN9_9PSEU</name>
<keyword evidence="3" id="KW-1185">Reference proteome</keyword>
<dbReference type="Gene3D" id="3.30.420.40">
    <property type="match status" value="2"/>
</dbReference>
<feature type="compositionally biased region" description="Pro residues" evidence="1">
    <location>
        <begin position="390"/>
        <end position="402"/>
    </location>
</feature>
<feature type="region of interest" description="Disordered" evidence="1">
    <location>
        <begin position="337"/>
        <end position="356"/>
    </location>
</feature>
<dbReference type="Gene3D" id="3.90.640.10">
    <property type="entry name" value="Actin, Chain A, domain 4"/>
    <property type="match status" value="1"/>
</dbReference>
<sequence length="414" mass="42012">MPYVLGVDVGRTSGAAAVCRHDGPPAVVIAGVPAVLAVAGGRMEVGARALGADPGQVAADLLDQVGDDVPVLLDGVAYTAHDLLAALVAAVVDQVADGEGAPPDRLAVTHPPGWGAYRRGLLRDALAEAGFPGALLLPTPVAAAEFDHFRAPLAVGRTVAVALVGGRHVEFAVLSRGPAAFDLLDHAAPAEPDAGAALDDLLADLGGRLLKERLSTAAEVRVADAVVTRAAFADLARPLLTRTTDALHAYLAAHRPERALLAGGTARVPLLAELLPGLPTPTTIPEDPATVPARGAALAARLRLPAPRTGSIPGFAPVAAGVLGHGGGSDPALRPVAPGRAGGAGSNPALRPVAGRDLSPVPAREVELLETVVSHPGFPPVTLADDVEPPPRPPVEITPLRPPPRRFGRRGRRG</sequence>
<evidence type="ECO:0000256" key="1">
    <source>
        <dbReference type="SAM" id="MobiDB-lite"/>
    </source>
</evidence>
<reference evidence="3" key="1">
    <citation type="journal article" date="2019" name="Int. J. Syst. Evol. Microbiol.">
        <title>The Global Catalogue of Microorganisms (GCM) 10K type strain sequencing project: providing services to taxonomists for standard genome sequencing and annotation.</title>
        <authorList>
            <consortium name="The Broad Institute Genomics Platform"/>
            <consortium name="The Broad Institute Genome Sequencing Center for Infectious Disease"/>
            <person name="Wu L."/>
            <person name="Ma J."/>
        </authorList>
    </citation>
    <scope>NUCLEOTIDE SEQUENCE [LARGE SCALE GENOMIC DNA]</scope>
    <source>
        <strain evidence="3">CCUG 59778</strain>
    </source>
</reference>
<evidence type="ECO:0008006" key="4">
    <source>
        <dbReference type="Google" id="ProtNLM"/>
    </source>
</evidence>
<evidence type="ECO:0000313" key="3">
    <source>
        <dbReference type="Proteomes" id="UP001596157"/>
    </source>
</evidence>
<feature type="region of interest" description="Disordered" evidence="1">
    <location>
        <begin position="375"/>
        <end position="414"/>
    </location>
</feature>
<dbReference type="InterPro" id="IPR043129">
    <property type="entry name" value="ATPase_NBD"/>
</dbReference>
<gene>
    <name evidence="2" type="ORF">ACFPM7_24395</name>
</gene>
<dbReference type="EMBL" id="JBHSKF010000015">
    <property type="protein sequence ID" value="MFC5290209.1"/>
    <property type="molecule type" value="Genomic_DNA"/>
</dbReference>
<dbReference type="Proteomes" id="UP001596157">
    <property type="component" value="Unassembled WGS sequence"/>
</dbReference>
<dbReference type="SUPFAM" id="SSF53067">
    <property type="entry name" value="Actin-like ATPase domain"/>
    <property type="match status" value="2"/>
</dbReference>
<accession>A0ABW0EVN9</accession>
<feature type="compositionally biased region" description="Basic residues" evidence="1">
    <location>
        <begin position="403"/>
        <end position="414"/>
    </location>
</feature>
<comment type="caution">
    <text evidence="2">The sequence shown here is derived from an EMBL/GenBank/DDBJ whole genome shotgun (WGS) entry which is preliminary data.</text>
</comment>
<organism evidence="2 3">
    <name type="scientific">Actinokineospora guangxiensis</name>
    <dbReference type="NCBI Taxonomy" id="1490288"/>
    <lineage>
        <taxon>Bacteria</taxon>
        <taxon>Bacillati</taxon>
        <taxon>Actinomycetota</taxon>
        <taxon>Actinomycetes</taxon>
        <taxon>Pseudonocardiales</taxon>
        <taxon>Pseudonocardiaceae</taxon>
        <taxon>Actinokineospora</taxon>
    </lineage>
</organism>
<evidence type="ECO:0000313" key="2">
    <source>
        <dbReference type="EMBL" id="MFC5290209.1"/>
    </source>
</evidence>
<proteinExistence type="predicted"/>